<gene>
    <name evidence="8" type="ORF">M9458_057310</name>
</gene>
<dbReference type="GO" id="GO:0004519">
    <property type="term" value="F:endonuclease activity"/>
    <property type="evidence" value="ECO:0007669"/>
    <property type="project" value="UniProtKB-KW"/>
</dbReference>
<evidence type="ECO:0000259" key="7">
    <source>
        <dbReference type="Pfam" id="PF18697"/>
    </source>
</evidence>
<feature type="compositionally biased region" description="Low complexity" evidence="6">
    <location>
        <begin position="439"/>
        <end position="448"/>
    </location>
</feature>
<dbReference type="Gene3D" id="1.10.340.70">
    <property type="match status" value="1"/>
</dbReference>
<dbReference type="SUPFAM" id="SSF53098">
    <property type="entry name" value="Ribonuclease H-like"/>
    <property type="match status" value="1"/>
</dbReference>
<evidence type="ECO:0000313" key="8">
    <source>
        <dbReference type="EMBL" id="KAL0147383.1"/>
    </source>
</evidence>
<feature type="region of interest" description="Disordered" evidence="6">
    <location>
        <begin position="400"/>
        <end position="468"/>
    </location>
</feature>
<evidence type="ECO:0000256" key="6">
    <source>
        <dbReference type="SAM" id="MobiDB-lite"/>
    </source>
</evidence>
<dbReference type="InterPro" id="IPR036397">
    <property type="entry name" value="RNaseH_sf"/>
</dbReference>
<evidence type="ECO:0000256" key="3">
    <source>
        <dbReference type="ARBA" id="ARBA00022722"/>
    </source>
</evidence>
<dbReference type="GO" id="GO:0016787">
    <property type="term" value="F:hydrolase activity"/>
    <property type="evidence" value="ECO:0007669"/>
    <property type="project" value="UniProtKB-KW"/>
</dbReference>
<keyword evidence="3" id="KW-0540">Nuclease</keyword>
<protein>
    <recommendedName>
        <fullName evidence="7">Murine leukemia virus integrase C-terminal domain-containing protein</fullName>
    </recommendedName>
</protein>
<dbReference type="InterPro" id="IPR040643">
    <property type="entry name" value="MLVIN_C"/>
</dbReference>
<reference evidence="8 9" key="1">
    <citation type="submission" date="2024-05" db="EMBL/GenBank/DDBJ databases">
        <title>Genome sequencing and assembly of Indian major carp, Cirrhinus mrigala (Hamilton, 1822).</title>
        <authorList>
            <person name="Mohindra V."/>
            <person name="Chowdhury L.M."/>
            <person name="Lal K."/>
            <person name="Jena J.K."/>
        </authorList>
    </citation>
    <scope>NUCLEOTIDE SEQUENCE [LARGE SCALE GENOMIC DNA]</scope>
    <source>
        <strain evidence="8">CM1030</strain>
        <tissue evidence="8">Blood</tissue>
    </source>
</reference>
<evidence type="ECO:0000256" key="4">
    <source>
        <dbReference type="ARBA" id="ARBA00022759"/>
    </source>
</evidence>
<dbReference type="InterPro" id="IPR012337">
    <property type="entry name" value="RNaseH-like_sf"/>
</dbReference>
<feature type="non-terminal residue" evidence="8">
    <location>
        <position position="488"/>
    </location>
</feature>
<feature type="domain" description="Murine leukemia virus integrase C-terminal" evidence="7">
    <location>
        <begin position="349"/>
        <end position="396"/>
    </location>
</feature>
<keyword evidence="9" id="KW-1185">Reference proteome</keyword>
<comment type="caution">
    <text evidence="8">The sequence shown here is derived from an EMBL/GenBank/DDBJ whole genome shotgun (WGS) entry which is preliminary data.</text>
</comment>
<dbReference type="Gene3D" id="2.30.30.850">
    <property type="match status" value="1"/>
</dbReference>
<keyword evidence="4" id="KW-0255">Endonuclease</keyword>
<proteinExistence type="predicted"/>
<organism evidence="8 9">
    <name type="scientific">Cirrhinus mrigala</name>
    <name type="common">Mrigala</name>
    <dbReference type="NCBI Taxonomy" id="683832"/>
    <lineage>
        <taxon>Eukaryota</taxon>
        <taxon>Metazoa</taxon>
        <taxon>Chordata</taxon>
        <taxon>Craniata</taxon>
        <taxon>Vertebrata</taxon>
        <taxon>Euteleostomi</taxon>
        <taxon>Actinopterygii</taxon>
        <taxon>Neopterygii</taxon>
        <taxon>Teleostei</taxon>
        <taxon>Ostariophysi</taxon>
        <taxon>Cypriniformes</taxon>
        <taxon>Cyprinidae</taxon>
        <taxon>Labeoninae</taxon>
        <taxon>Labeonini</taxon>
        <taxon>Cirrhinus</taxon>
    </lineage>
</organism>
<dbReference type="PANTHER" id="PTHR37984">
    <property type="entry name" value="PROTEIN CBG26694"/>
    <property type="match status" value="1"/>
</dbReference>
<evidence type="ECO:0000256" key="2">
    <source>
        <dbReference type="ARBA" id="ARBA00022695"/>
    </source>
</evidence>
<accession>A0ABD0MBC3</accession>
<dbReference type="GO" id="GO:0016779">
    <property type="term" value="F:nucleotidyltransferase activity"/>
    <property type="evidence" value="ECO:0007669"/>
    <property type="project" value="UniProtKB-KW"/>
</dbReference>
<dbReference type="PANTHER" id="PTHR37984:SF5">
    <property type="entry name" value="PROTEIN NYNRIN-LIKE"/>
    <property type="match status" value="1"/>
</dbReference>
<keyword evidence="5" id="KW-0378">Hydrolase</keyword>
<dbReference type="InterPro" id="IPR050951">
    <property type="entry name" value="Retrovirus_Pol_polyprotein"/>
</dbReference>
<dbReference type="AlphaFoldDB" id="A0ABD0MBC3"/>
<evidence type="ECO:0000256" key="5">
    <source>
        <dbReference type="ARBA" id="ARBA00022801"/>
    </source>
</evidence>
<keyword evidence="1" id="KW-0808">Transferase</keyword>
<evidence type="ECO:0000256" key="1">
    <source>
        <dbReference type="ARBA" id="ARBA00022679"/>
    </source>
</evidence>
<sequence length="488" mass="55503">MAFESIKKELQKAPALSTPDYTKPFHLYVANRADGGNNIADSEAKKASGCQVAIMAPEVIIEPHPSLDDIIRIQQQAGPYEQSMWHQRGATKDSQNIWRSHEGHIVAPTSLLNILIIDAHGFDHCAKGEVVRKIKQQGYWSPYLYAMVSEFLSSCEICAKYNVRKGITAPIGHIPAPEGPFKHLVMDYVDMIKRVQGKRYMLVVVDRFSRWVEAVPSADEGAGTVWDPINNKPQAQSTAEKVNGILKSKINKICASTKLNWVDALPLALMSYRMQTNRITHLTPHEMLTGRPMPVPYSRGPYKGPPLEQLQMELRLYMKKLTAIHKAICVQEKKREPCEETETTSPVVPGDQVYLRVFRRKWHEPRREGPYKVTAATPTAIQVEGSNTWYHLNHCTRVPKPKVRESRHETTEQENQQVKDKEEQNGAKEIEQTNENNDSDNINNSISITGEPGLNGKQRRNSEETYSMYESDDKLDVLWETAQSNQWY</sequence>
<keyword evidence="2" id="KW-0548">Nucleotidyltransferase</keyword>
<dbReference type="Gene3D" id="3.30.420.10">
    <property type="entry name" value="Ribonuclease H-like superfamily/Ribonuclease H"/>
    <property type="match status" value="2"/>
</dbReference>
<evidence type="ECO:0000313" key="9">
    <source>
        <dbReference type="Proteomes" id="UP001529510"/>
    </source>
</evidence>
<dbReference type="Pfam" id="PF18697">
    <property type="entry name" value="MLVIN_C"/>
    <property type="match status" value="1"/>
</dbReference>
<dbReference type="Proteomes" id="UP001529510">
    <property type="component" value="Unassembled WGS sequence"/>
</dbReference>
<dbReference type="EMBL" id="JAMKFB020000758">
    <property type="protein sequence ID" value="KAL0147383.1"/>
    <property type="molecule type" value="Genomic_DNA"/>
</dbReference>
<feature type="compositionally biased region" description="Basic and acidic residues" evidence="6">
    <location>
        <begin position="402"/>
        <end position="431"/>
    </location>
</feature>
<name>A0ABD0MBC3_CIRMR</name>